<dbReference type="Pfam" id="PF07985">
    <property type="entry name" value="SRR1"/>
    <property type="match status" value="1"/>
</dbReference>
<dbReference type="EMBL" id="JBBCAQ010000037">
    <property type="protein sequence ID" value="KAK7573763.1"/>
    <property type="molecule type" value="Genomic_DNA"/>
</dbReference>
<dbReference type="GO" id="GO:0005634">
    <property type="term" value="C:nucleus"/>
    <property type="evidence" value="ECO:0007669"/>
    <property type="project" value="TreeGrafter"/>
</dbReference>
<feature type="domain" description="SRR1-like" evidence="2">
    <location>
        <begin position="45"/>
        <end position="208"/>
    </location>
</feature>
<evidence type="ECO:0000256" key="1">
    <source>
        <dbReference type="ARBA" id="ARBA00009856"/>
    </source>
</evidence>
<keyword evidence="4" id="KW-1185">Reference proteome</keyword>
<dbReference type="InterPro" id="IPR040044">
    <property type="entry name" value="SRR1L"/>
</dbReference>
<name>A0AAN9XZ08_9HEMI</name>
<comment type="similarity">
    <text evidence="1">Belongs to the SRR1 family.</text>
</comment>
<comment type="caution">
    <text evidence="3">The sequence shown here is derived from an EMBL/GenBank/DDBJ whole genome shotgun (WGS) entry which is preliminary data.</text>
</comment>
<proteinExistence type="inferred from homology"/>
<gene>
    <name evidence="3" type="ORF">V9T40_010954</name>
</gene>
<sequence>MTPKKRKNFVTPASDYTSFSKRIDDCKFYLRESPFYQEVLSALEKSLETVNVGKVEHCICYGLGNISSSVISRYQLALLILLRDHFKLNVDVYDPVFLPIELDYLAKFEMNIIDNNEEGLRKITSPTLMYMPHCPTALMNNLLWSNWLPSLSNCIVFGNSFTLLSETLTERDLKTKYQCIHSIFPVTCELRIENDFKYSDIFNDLSLHVFPSNALKELPPAFWENVKKPIYDDCDVECITKKLSETNVNQ</sequence>
<organism evidence="3 4">
    <name type="scientific">Parthenolecanium corni</name>
    <dbReference type="NCBI Taxonomy" id="536013"/>
    <lineage>
        <taxon>Eukaryota</taxon>
        <taxon>Metazoa</taxon>
        <taxon>Ecdysozoa</taxon>
        <taxon>Arthropoda</taxon>
        <taxon>Hexapoda</taxon>
        <taxon>Insecta</taxon>
        <taxon>Pterygota</taxon>
        <taxon>Neoptera</taxon>
        <taxon>Paraneoptera</taxon>
        <taxon>Hemiptera</taxon>
        <taxon>Sternorrhyncha</taxon>
        <taxon>Coccoidea</taxon>
        <taxon>Coccidae</taxon>
        <taxon>Parthenolecanium</taxon>
    </lineage>
</organism>
<reference evidence="3 4" key="1">
    <citation type="submission" date="2024-03" db="EMBL/GenBank/DDBJ databases">
        <title>Adaptation during the transition from Ophiocordyceps entomopathogen to insect associate is accompanied by gene loss and intensified selection.</title>
        <authorList>
            <person name="Ward C.M."/>
            <person name="Onetto C.A."/>
            <person name="Borneman A.R."/>
        </authorList>
    </citation>
    <scope>NUCLEOTIDE SEQUENCE [LARGE SCALE GENOMIC DNA]</scope>
    <source>
        <strain evidence="3">AWRI1</strain>
        <tissue evidence="3">Single Adult Female</tissue>
    </source>
</reference>
<dbReference type="AlphaFoldDB" id="A0AAN9XZ08"/>
<dbReference type="PANTHER" id="PTHR28626:SF3">
    <property type="entry name" value="SRR1-LIKE PROTEIN"/>
    <property type="match status" value="1"/>
</dbReference>
<dbReference type="PANTHER" id="PTHR28626">
    <property type="entry name" value="SRR1-LIKE PROTEIN"/>
    <property type="match status" value="1"/>
</dbReference>
<evidence type="ECO:0000313" key="3">
    <source>
        <dbReference type="EMBL" id="KAK7573763.1"/>
    </source>
</evidence>
<protein>
    <recommendedName>
        <fullName evidence="2">SRR1-like domain-containing protein</fullName>
    </recommendedName>
</protein>
<evidence type="ECO:0000313" key="4">
    <source>
        <dbReference type="Proteomes" id="UP001367676"/>
    </source>
</evidence>
<evidence type="ECO:0000259" key="2">
    <source>
        <dbReference type="Pfam" id="PF07985"/>
    </source>
</evidence>
<dbReference type="GO" id="GO:0005737">
    <property type="term" value="C:cytoplasm"/>
    <property type="evidence" value="ECO:0007669"/>
    <property type="project" value="TreeGrafter"/>
</dbReference>
<dbReference type="Proteomes" id="UP001367676">
    <property type="component" value="Unassembled WGS sequence"/>
</dbReference>
<accession>A0AAN9XZ08</accession>
<dbReference type="InterPro" id="IPR012942">
    <property type="entry name" value="SRR1-like"/>
</dbReference>